<dbReference type="PROSITE" id="PS51723">
    <property type="entry name" value="PEPTIDASE_M60"/>
    <property type="match status" value="1"/>
</dbReference>
<dbReference type="Pfam" id="PF17291">
    <property type="entry name" value="M60-like_N"/>
    <property type="match status" value="1"/>
</dbReference>
<feature type="chain" id="PRO_5045235020" description="Peptidase M60 domain-containing protein" evidence="1">
    <location>
        <begin position="23"/>
        <end position="681"/>
    </location>
</feature>
<gene>
    <name evidence="3" type="ORF">PCOR1329_LOCUS72546</name>
</gene>
<dbReference type="Proteomes" id="UP001189429">
    <property type="component" value="Unassembled WGS sequence"/>
</dbReference>
<evidence type="ECO:0000313" key="4">
    <source>
        <dbReference type="Proteomes" id="UP001189429"/>
    </source>
</evidence>
<feature type="signal peptide" evidence="1">
    <location>
        <begin position="1"/>
        <end position="22"/>
    </location>
</feature>
<evidence type="ECO:0000313" key="3">
    <source>
        <dbReference type="EMBL" id="CAK0893080.1"/>
    </source>
</evidence>
<dbReference type="Pfam" id="PF13402">
    <property type="entry name" value="Peptidase_M60"/>
    <property type="match status" value="1"/>
</dbReference>
<dbReference type="PANTHER" id="PTHR15730:SF5">
    <property type="entry name" value="SI:CH211-210B2.2-RELATED"/>
    <property type="match status" value="1"/>
</dbReference>
<feature type="non-terminal residue" evidence="3">
    <location>
        <position position="681"/>
    </location>
</feature>
<dbReference type="InterPro" id="IPR035423">
    <property type="entry name" value="M60-like_N"/>
</dbReference>
<sequence length="681" mass="74475">MARPDSTALLAACLIQCTIVRGSVCVAEFQATRDLEDDRAACTAACNAAGYCCTADTGGCGQLTCSAGCHIAWYAVAEDDCVAECTDANSAGQGEWQHSDGTNFQNCFGHDTCGCPLTPVTPGQSWGSGNDCSSNACAMGCQLASSVFGHSFYSMELSAEEQLSRQGELDSDQALLTAALADLQMHVSGLSVMGESQLSSAKTTVEAQSKLLKFNSTMIQLAMDLIDAYEMSDSHGPLFSAAHNPDGFLRAASPDDGHATDRAMLAVHQALIDDVYGWPGLLAECNRGLFEGRGWLTADFYPGAAPRPADRSELPCATVPCAVALNATVPRAWGHPTQYSMGHARRPTGFYLSPGQLVRVSVPESLVDAGYQVLVGSHTHDNSEKDLHLRMDRVTVAQAITAVDTLVGNPLGGGIYILVPYLADLGEVSVNITGGVVSSPLFQRTGLRLMTDGEWLTQRAAPGPWADFETDNFMLNVPSSWVYSFEGPTSLLESYDLAMEGMAEMFGYPPAYRHGGVHTLYLQPDRHIAHPAYGTGYPQVNQLWDPTESYDGNYDHWYLRDPMGWPVCWHELGHTQQRQDLTFQYRGETEAIVNFLYTYVAHVKFGVDFDTAFKLGISHSNYDPDDAAVHWMITPNFRDGNEMDHSHTELDEFRYQHRGYGKYADIVRLFGWETFTSFYPR</sequence>
<dbReference type="InterPro" id="IPR051244">
    <property type="entry name" value="TCAF"/>
</dbReference>
<dbReference type="PANTHER" id="PTHR15730">
    <property type="entry name" value="EXPERIMENTAL AUTOIMMUNE PROSTATITIS ANTIGEN 2-RELATED"/>
    <property type="match status" value="1"/>
</dbReference>
<comment type="caution">
    <text evidence="3">The sequence shown here is derived from an EMBL/GenBank/DDBJ whole genome shotgun (WGS) entry which is preliminary data.</text>
</comment>
<dbReference type="Gene3D" id="3.40.390.80">
    <property type="entry name" value="Peptidase M60, enhancin-like domain 2"/>
    <property type="match status" value="1"/>
</dbReference>
<evidence type="ECO:0000256" key="1">
    <source>
        <dbReference type="SAM" id="SignalP"/>
    </source>
</evidence>
<reference evidence="3" key="1">
    <citation type="submission" date="2023-10" db="EMBL/GenBank/DDBJ databases">
        <authorList>
            <person name="Chen Y."/>
            <person name="Shah S."/>
            <person name="Dougan E. K."/>
            <person name="Thang M."/>
            <person name="Chan C."/>
        </authorList>
    </citation>
    <scope>NUCLEOTIDE SEQUENCE [LARGE SCALE GENOMIC DNA]</scope>
</reference>
<protein>
    <recommendedName>
        <fullName evidence="2">Peptidase M60 domain-containing protein</fullName>
    </recommendedName>
</protein>
<feature type="domain" description="Peptidase M60" evidence="2">
    <location>
        <begin position="343"/>
        <end position="662"/>
    </location>
</feature>
<evidence type="ECO:0000259" key="2">
    <source>
        <dbReference type="PROSITE" id="PS51723"/>
    </source>
</evidence>
<proteinExistence type="predicted"/>
<dbReference type="Gene3D" id="2.60.120.1250">
    <property type="entry name" value="Peptidase M60, enhancin-like domain 1"/>
    <property type="match status" value="1"/>
</dbReference>
<accession>A0ABN9X1K8</accession>
<dbReference type="InterPro" id="IPR031161">
    <property type="entry name" value="Peptidase_M60_dom"/>
</dbReference>
<name>A0ABN9X1K8_9DINO</name>
<keyword evidence="1" id="KW-0732">Signal</keyword>
<dbReference type="EMBL" id="CAUYUJ010019706">
    <property type="protein sequence ID" value="CAK0893080.1"/>
    <property type="molecule type" value="Genomic_DNA"/>
</dbReference>
<dbReference type="SMART" id="SM01276">
    <property type="entry name" value="M60-like"/>
    <property type="match status" value="1"/>
</dbReference>
<organism evidence="3 4">
    <name type="scientific">Prorocentrum cordatum</name>
    <dbReference type="NCBI Taxonomy" id="2364126"/>
    <lineage>
        <taxon>Eukaryota</taxon>
        <taxon>Sar</taxon>
        <taxon>Alveolata</taxon>
        <taxon>Dinophyceae</taxon>
        <taxon>Prorocentrales</taxon>
        <taxon>Prorocentraceae</taxon>
        <taxon>Prorocentrum</taxon>
    </lineage>
</organism>
<keyword evidence="4" id="KW-1185">Reference proteome</keyword>